<dbReference type="GO" id="GO:0016747">
    <property type="term" value="F:acyltransferase activity, transferring groups other than amino-acyl groups"/>
    <property type="evidence" value="ECO:0007669"/>
    <property type="project" value="InterPro"/>
</dbReference>
<dbReference type="RefSeq" id="WP_091991469.1">
    <property type="nucleotide sequence ID" value="NZ_FOLO01000081.1"/>
</dbReference>
<organism evidence="4 5">
    <name type="scientific">Pseudoalteromonas denitrificans DSM 6059</name>
    <dbReference type="NCBI Taxonomy" id="1123010"/>
    <lineage>
        <taxon>Bacteria</taxon>
        <taxon>Pseudomonadati</taxon>
        <taxon>Pseudomonadota</taxon>
        <taxon>Gammaproteobacteria</taxon>
        <taxon>Alteromonadales</taxon>
        <taxon>Pseudoalteromonadaceae</taxon>
        <taxon>Pseudoalteromonas</taxon>
    </lineage>
</organism>
<dbReference type="PANTHER" id="PTHR43877:SF5">
    <property type="entry name" value="BLL8307 PROTEIN"/>
    <property type="match status" value="1"/>
</dbReference>
<feature type="domain" description="N-acetyltransferase" evidence="3">
    <location>
        <begin position="3"/>
        <end position="152"/>
    </location>
</feature>
<dbReference type="InterPro" id="IPR000182">
    <property type="entry name" value="GNAT_dom"/>
</dbReference>
<dbReference type="Pfam" id="PF00583">
    <property type="entry name" value="Acetyltransf_1"/>
    <property type="match status" value="1"/>
</dbReference>
<keyword evidence="5" id="KW-1185">Reference proteome</keyword>
<reference evidence="4 5" key="1">
    <citation type="submission" date="2016-10" db="EMBL/GenBank/DDBJ databases">
        <authorList>
            <person name="de Groot N.N."/>
        </authorList>
    </citation>
    <scope>NUCLEOTIDE SEQUENCE [LARGE SCALE GENOMIC DNA]</scope>
    <source>
        <strain evidence="4 5">DSM 6059</strain>
    </source>
</reference>
<evidence type="ECO:0000313" key="5">
    <source>
        <dbReference type="Proteomes" id="UP000198862"/>
    </source>
</evidence>
<dbReference type="EMBL" id="FOLO01000081">
    <property type="protein sequence ID" value="SFD65582.1"/>
    <property type="molecule type" value="Genomic_DNA"/>
</dbReference>
<dbReference type="Gene3D" id="3.40.630.30">
    <property type="match status" value="1"/>
</dbReference>
<dbReference type="PANTHER" id="PTHR43877">
    <property type="entry name" value="AMINOALKYLPHOSPHONATE N-ACETYLTRANSFERASE-RELATED-RELATED"/>
    <property type="match status" value="1"/>
</dbReference>
<dbReference type="Proteomes" id="UP000198862">
    <property type="component" value="Unassembled WGS sequence"/>
</dbReference>
<protein>
    <submittedName>
        <fullName evidence="4">Putative acetyltransferase</fullName>
    </submittedName>
</protein>
<dbReference type="STRING" id="1123010.SAMN02745724_05104"/>
<dbReference type="PROSITE" id="PS51186">
    <property type="entry name" value="GNAT"/>
    <property type="match status" value="1"/>
</dbReference>
<accession>A0A1I1U446</accession>
<proteinExistence type="predicted"/>
<evidence type="ECO:0000256" key="2">
    <source>
        <dbReference type="ARBA" id="ARBA00023315"/>
    </source>
</evidence>
<dbReference type="SUPFAM" id="SSF55729">
    <property type="entry name" value="Acyl-CoA N-acyltransferases (Nat)"/>
    <property type="match status" value="1"/>
</dbReference>
<dbReference type="CDD" id="cd04301">
    <property type="entry name" value="NAT_SF"/>
    <property type="match status" value="1"/>
</dbReference>
<evidence type="ECO:0000259" key="3">
    <source>
        <dbReference type="PROSITE" id="PS51186"/>
    </source>
</evidence>
<dbReference type="InterPro" id="IPR050832">
    <property type="entry name" value="Bact_Acetyltransf"/>
</dbReference>
<evidence type="ECO:0000256" key="1">
    <source>
        <dbReference type="ARBA" id="ARBA00022679"/>
    </source>
</evidence>
<dbReference type="AlphaFoldDB" id="A0A1I1U446"/>
<keyword evidence="1 4" id="KW-0808">Transferase</keyword>
<dbReference type="OrthoDB" id="9803233at2"/>
<sequence length="154" mass="17421">MKIQVGELDKPDVKALLTEHHNDMLQHSPIESVHALDLSALKAPNITFWTLRINNELAGCGALKKIESGHGEIKSMRTSQSHLRKGVAKQLLQHILEQAKQLNYTRVSLETGTMAAFLPAQKMYEQFGFEICEPFANYKKDPYSLFMTKSQCSF</sequence>
<name>A0A1I1U446_9GAMM</name>
<dbReference type="InterPro" id="IPR016181">
    <property type="entry name" value="Acyl_CoA_acyltransferase"/>
</dbReference>
<keyword evidence="2" id="KW-0012">Acyltransferase</keyword>
<evidence type="ECO:0000313" key="4">
    <source>
        <dbReference type="EMBL" id="SFD65582.1"/>
    </source>
</evidence>
<gene>
    <name evidence="4" type="ORF">SAMN02745724_05104</name>
</gene>